<keyword evidence="2" id="KW-0808">Transferase</keyword>
<dbReference type="CDD" id="cd02440">
    <property type="entry name" value="AdoMet_MTases"/>
    <property type="match status" value="1"/>
</dbReference>
<dbReference type="RefSeq" id="WP_172189107.1">
    <property type="nucleotide sequence ID" value="NZ_CAWPPK010000273.1"/>
</dbReference>
<dbReference type="PANTHER" id="PTHR43591">
    <property type="entry name" value="METHYLTRANSFERASE"/>
    <property type="match status" value="1"/>
</dbReference>
<dbReference type="Gene3D" id="3.40.50.150">
    <property type="entry name" value="Vaccinia Virus protein VP39"/>
    <property type="match status" value="1"/>
</dbReference>
<feature type="domain" description="Methyltransferase type 11" evidence="1">
    <location>
        <begin position="47"/>
        <end position="143"/>
    </location>
</feature>
<name>A0ABX2CZH0_9CYAN</name>
<organism evidence="2 3">
    <name type="scientific">Microcoleus asticus IPMA8</name>
    <dbReference type="NCBI Taxonomy" id="2563858"/>
    <lineage>
        <taxon>Bacteria</taxon>
        <taxon>Bacillati</taxon>
        <taxon>Cyanobacteriota</taxon>
        <taxon>Cyanophyceae</taxon>
        <taxon>Oscillatoriophycideae</taxon>
        <taxon>Oscillatoriales</taxon>
        <taxon>Microcoleaceae</taxon>
        <taxon>Microcoleus</taxon>
        <taxon>Microcoleus asticus</taxon>
    </lineage>
</organism>
<accession>A0ABX2CZH0</accession>
<dbReference type="GO" id="GO:0008168">
    <property type="term" value="F:methyltransferase activity"/>
    <property type="evidence" value="ECO:0007669"/>
    <property type="project" value="UniProtKB-KW"/>
</dbReference>
<proteinExistence type="predicted"/>
<dbReference type="InterPro" id="IPR013216">
    <property type="entry name" value="Methyltransf_11"/>
</dbReference>
<dbReference type="EMBL" id="SRRZ01000059">
    <property type="protein sequence ID" value="NQE35588.1"/>
    <property type="molecule type" value="Genomic_DNA"/>
</dbReference>
<evidence type="ECO:0000313" key="2">
    <source>
        <dbReference type="EMBL" id="NQE35588.1"/>
    </source>
</evidence>
<gene>
    <name evidence="2" type="primary">ycgJ_3</name>
    <name evidence="2" type="ORF">E5S67_03323</name>
</gene>
<dbReference type="Pfam" id="PF08241">
    <property type="entry name" value="Methyltransf_11"/>
    <property type="match status" value="1"/>
</dbReference>
<dbReference type="EC" id="2.1.1.-" evidence="2"/>
<protein>
    <submittedName>
        <fullName evidence="2">Methyltransferase YcgJ</fullName>
        <ecNumber evidence="2">2.1.1.-</ecNumber>
    </submittedName>
</protein>
<dbReference type="SUPFAM" id="SSF53335">
    <property type="entry name" value="S-adenosyl-L-methionine-dependent methyltransferases"/>
    <property type="match status" value="1"/>
</dbReference>
<keyword evidence="3" id="KW-1185">Reference proteome</keyword>
<sequence length="256" mass="28293">MTAHQESIIDQFTRQAIPFSKLYAHTNQESLYLLIEMASVSDKDTVLDVACGPGIVACAFAAVSSRVTGIDLTPAMIAQAQILAQQKNLTNLSWQEGDIEMLPFADDSFSIVLSRYAFHHFLRPDVVLSEMVRVCRPGGRILIADVAMPPDKVNAYDRIEKLRDPSHTRALTLEELPQLVADANLQNIKLAFYKVELELEQQLAASFPNPGDDNKVRQIFREDIGVDNLGVGAHELGNEIHYAVPIAVIVGEKAKL</sequence>
<dbReference type="InterPro" id="IPR029063">
    <property type="entry name" value="SAM-dependent_MTases_sf"/>
</dbReference>
<evidence type="ECO:0000259" key="1">
    <source>
        <dbReference type="Pfam" id="PF08241"/>
    </source>
</evidence>
<dbReference type="GO" id="GO:0032259">
    <property type="term" value="P:methylation"/>
    <property type="evidence" value="ECO:0007669"/>
    <property type="project" value="UniProtKB-KW"/>
</dbReference>
<reference evidence="2 3" key="1">
    <citation type="journal article" date="2020" name="Sci. Rep.">
        <title>A novel cyanobacterial geosmin producer, revising GeoA distribution and dispersion patterns in Bacteria.</title>
        <authorList>
            <person name="Churro C."/>
            <person name="Semedo-Aguiar A.P."/>
            <person name="Silva A.D."/>
            <person name="Pereira-Leal J.B."/>
            <person name="Leite R.B."/>
        </authorList>
    </citation>
    <scope>NUCLEOTIDE SEQUENCE [LARGE SCALE GENOMIC DNA]</scope>
    <source>
        <strain evidence="2 3">IPMA8</strain>
    </source>
</reference>
<comment type="caution">
    <text evidence="2">The sequence shown here is derived from an EMBL/GenBank/DDBJ whole genome shotgun (WGS) entry which is preliminary data.</text>
</comment>
<evidence type="ECO:0000313" key="3">
    <source>
        <dbReference type="Proteomes" id="UP000702425"/>
    </source>
</evidence>
<dbReference type="Proteomes" id="UP000702425">
    <property type="component" value="Unassembled WGS sequence"/>
</dbReference>
<keyword evidence="2" id="KW-0489">Methyltransferase</keyword>